<feature type="compositionally biased region" description="Acidic residues" evidence="1">
    <location>
        <begin position="115"/>
        <end position="131"/>
    </location>
</feature>
<feature type="compositionally biased region" description="Basic residues" evidence="1">
    <location>
        <begin position="91"/>
        <end position="102"/>
    </location>
</feature>
<evidence type="ECO:0000313" key="3">
    <source>
        <dbReference type="Proteomes" id="UP000559027"/>
    </source>
</evidence>
<gene>
    <name evidence="2" type="ORF">D9756_003040</name>
</gene>
<name>A0A8H5LJR2_9AGAR</name>
<comment type="caution">
    <text evidence="2">The sequence shown here is derived from an EMBL/GenBank/DDBJ whole genome shotgun (WGS) entry which is preliminary data.</text>
</comment>
<organism evidence="2 3">
    <name type="scientific">Leucocoprinus leucothites</name>
    <dbReference type="NCBI Taxonomy" id="201217"/>
    <lineage>
        <taxon>Eukaryota</taxon>
        <taxon>Fungi</taxon>
        <taxon>Dikarya</taxon>
        <taxon>Basidiomycota</taxon>
        <taxon>Agaricomycotina</taxon>
        <taxon>Agaricomycetes</taxon>
        <taxon>Agaricomycetidae</taxon>
        <taxon>Agaricales</taxon>
        <taxon>Agaricineae</taxon>
        <taxon>Agaricaceae</taxon>
        <taxon>Leucocoprinus</taxon>
    </lineage>
</organism>
<feature type="compositionally biased region" description="Basic residues" evidence="1">
    <location>
        <begin position="51"/>
        <end position="64"/>
    </location>
</feature>
<proteinExistence type="predicted"/>
<feature type="region of interest" description="Disordered" evidence="1">
    <location>
        <begin position="48"/>
        <end position="132"/>
    </location>
</feature>
<feature type="compositionally biased region" description="Basic and acidic residues" evidence="1">
    <location>
        <begin position="76"/>
        <end position="90"/>
    </location>
</feature>
<accession>A0A8H5LJR2</accession>
<feature type="compositionally biased region" description="Low complexity" evidence="1">
    <location>
        <begin position="220"/>
        <end position="237"/>
    </location>
</feature>
<reference evidence="2 3" key="1">
    <citation type="journal article" date="2020" name="ISME J.">
        <title>Uncovering the hidden diversity of litter-decomposition mechanisms in mushroom-forming fungi.</title>
        <authorList>
            <person name="Floudas D."/>
            <person name="Bentzer J."/>
            <person name="Ahren D."/>
            <person name="Johansson T."/>
            <person name="Persson P."/>
            <person name="Tunlid A."/>
        </authorList>
    </citation>
    <scope>NUCLEOTIDE SEQUENCE [LARGE SCALE GENOMIC DNA]</scope>
    <source>
        <strain evidence="2 3">CBS 146.42</strain>
    </source>
</reference>
<keyword evidence="3" id="KW-1185">Reference proteome</keyword>
<evidence type="ECO:0000313" key="2">
    <source>
        <dbReference type="EMBL" id="KAF5359737.1"/>
    </source>
</evidence>
<dbReference type="EMBL" id="JAACJO010000004">
    <property type="protein sequence ID" value="KAF5359737.1"/>
    <property type="molecule type" value="Genomic_DNA"/>
</dbReference>
<sequence length="258" mass="28238">MCGLCILYLSYRPVSKGREGSGMFRVAAAVVGESIGDFTYTIKATSTSTHKYSHHTHPPLRHQRGTMSFSSCPGCRYDEHRKQERAERRRQNTKSKNSKNQRKPTLTVHHSDSLDSGEESDEWETDEEQEDDFTHMIDTFMSRASMYTRAMRGVIEMDKENGKQTGKVLTRGPGGSAGDKWMGHGMGNKNVGVKGKGKQAESGTASSSRTQGDENGSLMGAGVSGPSSSGSGGVASSQPKRRTKMTLPKTRYSLDETD</sequence>
<dbReference type="Proteomes" id="UP000559027">
    <property type="component" value="Unassembled WGS sequence"/>
</dbReference>
<feature type="compositionally biased region" description="Polar residues" evidence="1">
    <location>
        <begin position="201"/>
        <end position="214"/>
    </location>
</feature>
<evidence type="ECO:0000256" key="1">
    <source>
        <dbReference type="SAM" id="MobiDB-lite"/>
    </source>
</evidence>
<dbReference type="AlphaFoldDB" id="A0A8H5LJR2"/>
<protein>
    <submittedName>
        <fullName evidence="2">Uncharacterized protein</fullName>
    </submittedName>
</protein>
<feature type="region of interest" description="Disordered" evidence="1">
    <location>
        <begin position="161"/>
        <end position="258"/>
    </location>
</feature>